<evidence type="ECO:0000256" key="5">
    <source>
        <dbReference type="SAM" id="MobiDB-lite"/>
    </source>
</evidence>
<keyword evidence="3" id="KW-0217">Developmental protein</keyword>
<name>A0A8B7UU94_CASCN</name>
<dbReference type="RefSeq" id="XP_020022782.1">
    <property type="nucleotide sequence ID" value="XM_020167193.2"/>
</dbReference>
<dbReference type="PANTHER" id="PTHR16770:SF5">
    <property type="entry name" value="PROTEIN RIPPLY1"/>
    <property type="match status" value="1"/>
</dbReference>
<keyword evidence="4" id="KW-0539">Nucleus</keyword>
<evidence type="ECO:0000313" key="6">
    <source>
        <dbReference type="Proteomes" id="UP001732720"/>
    </source>
</evidence>
<dbReference type="InterPro" id="IPR028127">
    <property type="entry name" value="Ripply_fam"/>
</dbReference>
<evidence type="ECO:0000256" key="3">
    <source>
        <dbReference type="ARBA" id="ARBA00022473"/>
    </source>
</evidence>
<proteinExistence type="inferred from homology"/>
<comment type="similarity">
    <text evidence="2">Belongs to the ripply family.</text>
</comment>
<feature type="compositionally biased region" description="Acidic residues" evidence="5">
    <location>
        <begin position="129"/>
        <end position="146"/>
    </location>
</feature>
<dbReference type="AlphaFoldDB" id="A0A8B7UU94"/>
<keyword evidence="6" id="KW-1185">Reference proteome</keyword>
<comment type="subcellular location">
    <subcellularLocation>
        <location evidence="1">Nucleus</location>
    </subcellularLocation>
</comment>
<reference evidence="7" key="1">
    <citation type="submission" date="2025-08" db="UniProtKB">
        <authorList>
            <consortium name="RefSeq"/>
        </authorList>
    </citation>
    <scope>IDENTIFICATION</scope>
    <source>
        <tissue evidence="7">Leukocyte</tissue>
    </source>
</reference>
<dbReference type="GO" id="GO:0005634">
    <property type="term" value="C:nucleus"/>
    <property type="evidence" value="ECO:0007669"/>
    <property type="project" value="UniProtKB-SubCell"/>
</dbReference>
<dbReference type="CTD" id="92129"/>
<dbReference type="GO" id="GO:0000122">
    <property type="term" value="P:negative regulation of transcription by RNA polymerase II"/>
    <property type="evidence" value="ECO:0007669"/>
    <property type="project" value="TreeGrafter"/>
</dbReference>
<gene>
    <name evidence="7" type="primary">Ripply1</name>
</gene>
<dbReference type="PANTHER" id="PTHR16770">
    <property type="entry name" value="PROTEIN RIPPLY-LIKE"/>
    <property type="match status" value="1"/>
</dbReference>
<dbReference type="GO" id="GO:0009880">
    <property type="term" value="P:embryonic pattern specification"/>
    <property type="evidence" value="ECO:0007669"/>
    <property type="project" value="TreeGrafter"/>
</dbReference>
<dbReference type="GeneID" id="109688687"/>
<evidence type="ECO:0000256" key="4">
    <source>
        <dbReference type="ARBA" id="ARBA00023242"/>
    </source>
</evidence>
<accession>A0A8B7UU94</accession>
<evidence type="ECO:0000313" key="7">
    <source>
        <dbReference type="RefSeq" id="XP_020022782.1"/>
    </source>
</evidence>
<organism evidence="7">
    <name type="scientific">Castor canadensis</name>
    <name type="common">American beaver</name>
    <dbReference type="NCBI Taxonomy" id="51338"/>
    <lineage>
        <taxon>Eukaryota</taxon>
        <taxon>Metazoa</taxon>
        <taxon>Chordata</taxon>
        <taxon>Craniata</taxon>
        <taxon>Vertebrata</taxon>
        <taxon>Euteleostomi</taxon>
        <taxon>Mammalia</taxon>
        <taxon>Eutheria</taxon>
        <taxon>Euarchontoglires</taxon>
        <taxon>Glires</taxon>
        <taxon>Rodentia</taxon>
        <taxon>Castorimorpha</taxon>
        <taxon>Castoridae</taxon>
        <taxon>Castor</taxon>
    </lineage>
</organism>
<dbReference type="Pfam" id="PF14998">
    <property type="entry name" value="Ripply"/>
    <property type="match status" value="1"/>
</dbReference>
<dbReference type="RefSeq" id="XP_020022782.1">
    <property type="nucleotide sequence ID" value="XM_020167193.1"/>
</dbReference>
<evidence type="ECO:0000256" key="1">
    <source>
        <dbReference type="ARBA" id="ARBA00004123"/>
    </source>
</evidence>
<dbReference type="KEGG" id="ccan:109688687"/>
<sequence>MEPAAVATEPSLALALVPALAQVPQALPGLSHPSPLLSSGQEVPGSDRGSCLWRPWLCSTNDPPRQMRKLVDWAACGTTAAEATKAESEFHHPVRLFWPKSRSYDYLYSAGEILLNHFPVQATINLYEDSDSEEEEEDEDEEEEGEEEKKEEANEKRPEGCVRISGSAPHRAIAHLPSPPMTCPN</sequence>
<feature type="compositionally biased region" description="Basic and acidic residues" evidence="5">
    <location>
        <begin position="147"/>
        <end position="160"/>
    </location>
</feature>
<dbReference type="Proteomes" id="UP001732720">
    <property type="component" value="Chromosome X"/>
</dbReference>
<feature type="region of interest" description="Disordered" evidence="5">
    <location>
        <begin position="129"/>
        <end position="185"/>
    </location>
</feature>
<evidence type="ECO:0000256" key="2">
    <source>
        <dbReference type="ARBA" id="ARBA00006944"/>
    </source>
</evidence>
<protein>
    <submittedName>
        <fullName evidence="7">Protein ripply1</fullName>
    </submittedName>
</protein>
<dbReference type="OrthoDB" id="5978888at2759"/>